<evidence type="ECO:0000256" key="3">
    <source>
        <dbReference type="ARBA" id="ARBA00022617"/>
    </source>
</evidence>
<keyword evidence="9" id="KW-0732">Signal</keyword>
<organism evidence="10 11">
    <name type="scientific">Fusarium sporotrichioides</name>
    <dbReference type="NCBI Taxonomy" id="5514"/>
    <lineage>
        <taxon>Eukaryota</taxon>
        <taxon>Fungi</taxon>
        <taxon>Dikarya</taxon>
        <taxon>Ascomycota</taxon>
        <taxon>Pezizomycotina</taxon>
        <taxon>Sordariomycetes</taxon>
        <taxon>Hypocreomycetidae</taxon>
        <taxon>Hypocreales</taxon>
        <taxon>Nectriaceae</taxon>
        <taxon>Fusarium</taxon>
    </lineage>
</organism>
<dbReference type="PANTHER" id="PTHR46206">
    <property type="entry name" value="CYTOCHROME P450"/>
    <property type="match status" value="1"/>
</dbReference>
<evidence type="ECO:0000313" key="11">
    <source>
        <dbReference type="Proteomes" id="UP000266152"/>
    </source>
</evidence>
<evidence type="ECO:0000256" key="7">
    <source>
        <dbReference type="ARBA" id="ARBA00023033"/>
    </source>
</evidence>
<evidence type="ECO:0000256" key="4">
    <source>
        <dbReference type="ARBA" id="ARBA00022723"/>
    </source>
</evidence>
<evidence type="ECO:0000313" key="10">
    <source>
        <dbReference type="EMBL" id="RGP71920.1"/>
    </source>
</evidence>
<feature type="signal peptide" evidence="9">
    <location>
        <begin position="1"/>
        <end position="17"/>
    </location>
</feature>
<sequence>MAILILVLITSLGIVYAAWKLQNNNNGFEKSFPCVGSQEGQWFAWSRAKLRSFTMTEEWMKEGYEKYSRKNQAFIIPSFGKGKVLILPPSQIKTVYNKRESELEAHAPASESLSFEYTICDPAVYPSDYTVDVVRKWITKRFDELTAELQEELFLAVDEQFGLDDEWRDVQLWIAVQRVFARGLNRVLVGFPLCRDPTYLETVRRFAMDMPLQGLFTTLIPKLLKPIFGPLMCRHVRRDTEKGIAACLPLIRARLSDYQKRVENETSREKQPVDILEWIIEASAATGDPAQLNPYRIGHRIMILNFNFVQSGSIPFSTALSDICSGPNAASTFSRLRDEAEAVLGTVDTWDRATISELTLADSAIRESMRWSDFGLFALPRRVNSNGITLDNGIYLPPGVHVEIPMHFIHSDEKFYEDAGSFKPFRFADGTSAARSAVSLDETFLGFGYGRNACPGRFLGIHIMKVVLAYIVTKYDVEFGAEVPPMKTIWEYRIPKDDTTLRIRRRQS</sequence>
<comment type="similarity">
    <text evidence="2">Belongs to the cytochrome P450 family.</text>
</comment>
<dbReference type="GO" id="GO:0020037">
    <property type="term" value="F:heme binding"/>
    <property type="evidence" value="ECO:0007669"/>
    <property type="project" value="InterPro"/>
</dbReference>
<dbReference type="Pfam" id="PF00067">
    <property type="entry name" value="p450"/>
    <property type="match status" value="1"/>
</dbReference>
<evidence type="ECO:0000256" key="1">
    <source>
        <dbReference type="ARBA" id="ARBA00001971"/>
    </source>
</evidence>
<dbReference type="AlphaFoldDB" id="A0A395SHP5"/>
<accession>A0A395SHP5</accession>
<protein>
    <recommendedName>
        <fullName evidence="12">Ent-kaurene oxidase</fullName>
    </recommendedName>
</protein>
<dbReference type="CDD" id="cd11041">
    <property type="entry name" value="CYP503A1-like"/>
    <property type="match status" value="1"/>
</dbReference>
<dbReference type="PRINTS" id="PR00465">
    <property type="entry name" value="EP450IV"/>
</dbReference>
<proteinExistence type="inferred from homology"/>
<keyword evidence="6 8" id="KW-0408">Iron</keyword>
<dbReference type="InterPro" id="IPR001128">
    <property type="entry name" value="Cyt_P450"/>
</dbReference>
<feature type="binding site" description="axial binding residue" evidence="8">
    <location>
        <position position="454"/>
    </location>
    <ligand>
        <name>heme</name>
        <dbReference type="ChEBI" id="CHEBI:30413"/>
    </ligand>
    <ligandPart>
        <name>Fe</name>
        <dbReference type="ChEBI" id="CHEBI:18248"/>
    </ligandPart>
</feature>
<evidence type="ECO:0000256" key="8">
    <source>
        <dbReference type="PIRSR" id="PIRSR602403-1"/>
    </source>
</evidence>
<keyword evidence="5" id="KW-0560">Oxidoreductase</keyword>
<reference evidence="10 11" key="1">
    <citation type="journal article" date="2018" name="PLoS Pathog.">
        <title>Evolution of structural diversity of trichothecenes, a family of toxins produced by plant pathogenic and entomopathogenic fungi.</title>
        <authorList>
            <person name="Proctor R.H."/>
            <person name="McCormick S.P."/>
            <person name="Kim H.S."/>
            <person name="Cardoza R.E."/>
            <person name="Stanley A.M."/>
            <person name="Lindo L."/>
            <person name="Kelly A."/>
            <person name="Brown D.W."/>
            <person name="Lee T."/>
            <person name="Vaughan M.M."/>
            <person name="Alexander N.J."/>
            <person name="Busman M."/>
            <person name="Gutierrez S."/>
        </authorList>
    </citation>
    <scope>NUCLEOTIDE SEQUENCE [LARGE SCALE GENOMIC DNA]</scope>
    <source>
        <strain evidence="10 11">NRRL 3299</strain>
    </source>
</reference>
<comment type="caution">
    <text evidence="10">The sequence shown here is derived from an EMBL/GenBank/DDBJ whole genome shotgun (WGS) entry which is preliminary data.</text>
</comment>
<dbReference type="STRING" id="5514.A0A395SHP5"/>
<keyword evidence="4 8" id="KW-0479">Metal-binding</keyword>
<dbReference type="SUPFAM" id="SSF48264">
    <property type="entry name" value="Cytochrome P450"/>
    <property type="match status" value="1"/>
</dbReference>
<dbReference type="InterPro" id="IPR002403">
    <property type="entry name" value="Cyt_P450_E_grp-IV"/>
</dbReference>
<evidence type="ECO:0000256" key="5">
    <source>
        <dbReference type="ARBA" id="ARBA00023002"/>
    </source>
</evidence>
<keyword evidence="7" id="KW-0503">Monooxygenase</keyword>
<evidence type="ECO:0000256" key="2">
    <source>
        <dbReference type="ARBA" id="ARBA00010617"/>
    </source>
</evidence>
<dbReference type="Proteomes" id="UP000266152">
    <property type="component" value="Unassembled WGS sequence"/>
</dbReference>
<keyword evidence="11" id="KW-1185">Reference proteome</keyword>
<evidence type="ECO:0000256" key="9">
    <source>
        <dbReference type="SAM" id="SignalP"/>
    </source>
</evidence>
<comment type="cofactor">
    <cofactor evidence="1 8">
        <name>heme</name>
        <dbReference type="ChEBI" id="CHEBI:30413"/>
    </cofactor>
</comment>
<name>A0A395SHP5_FUSSP</name>
<dbReference type="Gene3D" id="1.10.630.10">
    <property type="entry name" value="Cytochrome P450"/>
    <property type="match status" value="1"/>
</dbReference>
<dbReference type="InterPro" id="IPR036396">
    <property type="entry name" value="Cyt_P450_sf"/>
</dbReference>
<evidence type="ECO:0008006" key="12">
    <source>
        <dbReference type="Google" id="ProtNLM"/>
    </source>
</evidence>
<dbReference type="PANTHER" id="PTHR46206:SF1">
    <property type="entry name" value="P450, PUTATIVE (EUROFUNG)-RELATED"/>
    <property type="match status" value="1"/>
</dbReference>
<feature type="chain" id="PRO_5017421914" description="Ent-kaurene oxidase" evidence="9">
    <location>
        <begin position="18"/>
        <end position="508"/>
    </location>
</feature>
<dbReference type="GO" id="GO:0005506">
    <property type="term" value="F:iron ion binding"/>
    <property type="evidence" value="ECO:0007669"/>
    <property type="project" value="InterPro"/>
</dbReference>
<gene>
    <name evidence="10" type="ORF">FSPOR_3035</name>
</gene>
<keyword evidence="3 8" id="KW-0349">Heme</keyword>
<evidence type="ECO:0000256" key="6">
    <source>
        <dbReference type="ARBA" id="ARBA00023004"/>
    </source>
</evidence>
<dbReference type="GO" id="GO:0004497">
    <property type="term" value="F:monooxygenase activity"/>
    <property type="evidence" value="ECO:0007669"/>
    <property type="project" value="UniProtKB-KW"/>
</dbReference>
<dbReference type="EMBL" id="PXOF01000038">
    <property type="protein sequence ID" value="RGP71920.1"/>
    <property type="molecule type" value="Genomic_DNA"/>
</dbReference>
<dbReference type="GO" id="GO:0016705">
    <property type="term" value="F:oxidoreductase activity, acting on paired donors, with incorporation or reduction of molecular oxygen"/>
    <property type="evidence" value="ECO:0007669"/>
    <property type="project" value="InterPro"/>
</dbReference>